<dbReference type="AlphaFoldDB" id="A0A1W0WLD9"/>
<reference evidence="2" key="1">
    <citation type="submission" date="2017-01" db="EMBL/GenBank/DDBJ databases">
        <title>Comparative genomics of anhydrobiosis in the tardigrade Hypsibius dujardini.</title>
        <authorList>
            <person name="Yoshida Y."/>
            <person name="Koutsovoulos G."/>
            <person name="Laetsch D."/>
            <person name="Stevens L."/>
            <person name="Kumar S."/>
            <person name="Horikawa D."/>
            <person name="Ishino K."/>
            <person name="Komine S."/>
            <person name="Tomita M."/>
            <person name="Blaxter M."/>
            <person name="Arakawa K."/>
        </authorList>
    </citation>
    <scope>NUCLEOTIDE SEQUENCE [LARGE SCALE GENOMIC DNA]</scope>
    <source>
        <strain evidence="2">Z151</strain>
    </source>
</reference>
<name>A0A1W0WLD9_HYPEX</name>
<dbReference type="EMBL" id="MTYJ01000079">
    <property type="protein sequence ID" value="OQV16026.1"/>
    <property type="molecule type" value="Genomic_DNA"/>
</dbReference>
<protein>
    <submittedName>
        <fullName evidence="1">Uncharacterized protein</fullName>
    </submittedName>
</protein>
<keyword evidence="2" id="KW-1185">Reference proteome</keyword>
<dbReference type="Proteomes" id="UP000192578">
    <property type="component" value="Unassembled WGS sequence"/>
</dbReference>
<accession>A0A1W0WLD9</accession>
<evidence type="ECO:0000313" key="1">
    <source>
        <dbReference type="EMBL" id="OQV16026.1"/>
    </source>
</evidence>
<proteinExistence type="predicted"/>
<evidence type="ECO:0000313" key="2">
    <source>
        <dbReference type="Proteomes" id="UP000192578"/>
    </source>
</evidence>
<organism evidence="1 2">
    <name type="scientific">Hypsibius exemplaris</name>
    <name type="common">Freshwater tardigrade</name>
    <dbReference type="NCBI Taxonomy" id="2072580"/>
    <lineage>
        <taxon>Eukaryota</taxon>
        <taxon>Metazoa</taxon>
        <taxon>Ecdysozoa</taxon>
        <taxon>Tardigrada</taxon>
        <taxon>Eutardigrada</taxon>
        <taxon>Parachela</taxon>
        <taxon>Hypsibioidea</taxon>
        <taxon>Hypsibiidae</taxon>
        <taxon>Hypsibius</taxon>
    </lineage>
</organism>
<comment type="caution">
    <text evidence="1">The sequence shown here is derived from an EMBL/GenBank/DDBJ whole genome shotgun (WGS) entry which is preliminary data.</text>
</comment>
<sequence length="198" mass="23988">MLKDIVFKKKVWSRSESCTDWDTLLKEKQKTVNEKLATYRYWTPWGVTNYYLKQQSDKVSKDSLRIKRQRVDDLEKLRSDFAAAKARWTEMHQERVKLVWTAMKKEKSKHVLGYLETKLARNAPLKAKLAAVYEEMQQWEAVKQRWSDMLETKISRRQKLHIGLRELDPPGFHLILRFRCWMFQRTSWWNEPHLWGKS</sequence>
<gene>
    <name evidence="1" type="ORF">BV898_09796</name>
</gene>